<dbReference type="InterPro" id="IPR050775">
    <property type="entry name" value="FAD-binding_Monooxygenases"/>
</dbReference>
<keyword evidence="5" id="KW-0274">FAD</keyword>
<dbReference type="PANTHER" id="PTHR43098:SF2">
    <property type="entry name" value="FAD-BINDING MONOOXYGENASE AUSB-RELATED"/>
    <property type="match status" value="1"/>
</dbReference>
<evidence type="ECO:0000259" key="10">
    <source>
        <dbReference type="Pfam" id="PF12588"/>
    </source>
</evidence>
<evidence type="ECO:0000313" key="11">
    <source>
        <dbReference type="EMBL" id="TKX20860.1"/>
    </source>
</evidence>
<dbReference type="Gene3D" id="3.50.50.60">
    <property type="entry name" value="FAD/NAD(P)-binding domain"/>
    <property type="match status" value="2"/>
</dbReference>
<dbReference type="GO" id="GO:0004497">
    <property type="term" value="F:monooxygenase activity"/>
    <property type="evidence" value="ECO:0007669"/>
    <property type="project" value="UniProtKB-KW"/>
</dbReference>
<dbReference type="Pfam" id="PF02666">
    <property type="entry name" value="PS_Dcarbxylase"/>
    <property type="match status" value="1"/>
</dbReference>
<comment type="cofactor">
    <cofactor evidence="1">
        <name>FAD</name>
        <dbReference type="ChEBI" id="CHEBI:57692"/>
    </cofactor>
</comment>
<dbReference type="EMBL" id="PTQR01000084">
    <property type="protein sequence ID" value="TKX20860.1"/>
    <property type="molecule type" value="Genomic_DNA"/>
</dbReference>
<proteinExistence type="inferred from homology"/>
<keyword evidence="3" id="KW-0285">Flavoprotein</keyword>
<accession>A0A4U7AW60</accession>
<dbReference type="PANTHER" id="PTHR43098">
    <property type="entry name" value="L-ORNITHINE N(5)-MONOOXYGENASE-RELATED"/>
    <property type="match status" value="1"/>
</dbReference>
<keyword evidence="6" id="KW-0521">NADP</keyword>
<keyword evidence="8" id="KW-0456">Lyase</keyword>
<evidence type="ECO:0000256" key="3">
    <source>
        <dbReference type="ARBA" id="ARBA00022630"/>
    </source>
</evidence>
<dbReference type="Proteomes" id="UP000308133">
    <property type="component" value="Unassembled WGS sequence"/>
</dbReference>
<dbReference type="GO" id="GO:0008654">
    <property type="term" value="P:phospholipid biosynthetic process"/>
    <property type="evidence" value="ECO:0007669"/>
    <property type="project" value="InterPro"/>
</dbReference>
<keyword evidence="11" id="KW-0503">Monooxygenase</keyword>
<evidence type="ECO:0000256" key="2">
    <source>
        <dbReference type="ARBA" id="ARBA00010139"/>
    </source>
</evidence>
<dbReference type="InterPro" id="IPR022237">
    <property type="entry name" value="PsiD-like"/>
</dbReference>
<dbReference type="InterPro" id="IPR003817">
    <property type="entry name" value="PS_Dcarbxylase"/>
</dbReference>
<feature type="domain" description="FAD/NAD(P)-binding" evidence="9">
    <location>
        <begin position="63"/>
        <end position="296"/>
    </location>
</feature>
<evidence type="ECO:0000256" key="1">
    <source>
        <dbReference type="ARBA" id="ARBA00001974"/>
    </source>
</evidence>
<keyword evidence="7" id="KW-0560">Oxidoreductase</keyword>
<evidence type="ECO:0000256" key="4">
    <source>
        <dbReference type="ARBA" id="ARBA00022793"/>
    </source>
</evidence>
<comment type="similarity">
    <text evidence="2">Belongs to the FAD-binding monooxygenase family.</text>
</comment>
<name>A0A4U7AW60_9PEZI</name>
<comment type="caution">
    <text evidence="11">The sequence shown here is derived from an EMBL/GenBank/DDBJ whole genome shotgun (WGS) entry which is preliminary data.</text>
</comment>
<gene>
    <name evidence="11" type="ORF">C1H76_6897</name>
</gene>
<evidence type="ECO:0000256" key="6">
    <source>
        <dbReference type="ARBA" id="ARBA00022857"/>
    </source>
</evidence>
<dbReference type="InterPro" id="IPR036188">
    <property type="entry name" value="FAD/NAD-bd_sf"/>
</dbReference>
<evidence type="ECO:0000256" key="8">
    <source>
        <dbReference type="ARBA" id="ARBA00023239"/>
    </source>
</evidence>
<dbReference type="GO" id="GO:0004609">
    <property type="term" value="F:phosphatidylserine decarboxylase activity"/>
    <property type="evidence" value="ECO:0007669"/>
    <property type="project" value="InterPro"/>
</dbReference>
<dbReference type="AlphaFoldDB" id="A0A4U7AW60"/>
<dbReference type="Pfam" id="PF12588">
    <property type="entry name" value="PSDC"/>
    <property type="match status" value="1"/>
</dbReference>
<feature type="domain" description="L-tryptophan decarboxylase PsiD-like" evidence="10">
    <location>
        <begin position="659"/>
        <end position="799"/>
    </location>
</feature>
<reference evidence="11 12" key="1">
    <citation type="submission" date="2018-02" db="EMBL/GenBank/DDBJ databases">
        <title>Draft genome sequences of Elsinoe sp., causing black scab on jojoba.</title>
        <authorList>
            <person name="Stodart B."/>
            <person name="Jeffress S."/>
            <person name="Ash G."/>
            <person name="Arun Chinnappa K."/>
        </authorList>
    </citation>
    <scope>NUCLEOTIDE SEQUENCE [LARGE SCALE GENOMIC DNA]</scope>
    <source>
        <strain evidence="11 12">Hillstone_2</strain>
    </source>
</reference>
<evidence type="ECO:0000256" key="5">
    <source>
        <dbReference type="ARBA" id="ARBA00022827"/>
    </source>
</evidence>
<evidence type="ECO:0000256" key="7">
    <source>
        <dbReference type="ARBA" id="ARBA00023002"/>
    </source>
</evidence>
<dbReference type="SUPFAM" id="SSF51905">
    <property type="entry name" value="FAD/NAD(P)-binding domain"/>
    <property type="match status" value="1"/>
</dbReference>
<sequence length="1058" mass="117695">MSTASGIISKYAQERAKRLRPDKTAQYSDFRDPNLKHMDADPWVDYDKLQSAGYPLKDAAETKVLIVGAGFHGLLAAHQMITVGGLPSEDIVLVDKAGGVGGTWYWNRYPGVMCDIEGYCYMPLLEETGYMPQQRYNTGYEIRKHCERIAATWYMQTQLCTTVKDHCWDEDQKRWKVSMSHVVKPGQEPRQITVRAQFLFLASGLLSSPHIPKLNGVHNFTSSAGKTLMHTARWDWRQSGGSETNPSLAGFRGKRVGIIGTGATSVQVTPWVARQAQHTYLFQRTPSYVGPQLQTPTSPEDWKSMTSKDGWQDERVDSLDAVFTAKHNAADLVQDSWTKVSGMRALAGNAETIVHPGQEAQHLEKMLELDLKWTNEMRARVDEQVEDSTVAEKLKPWYPGFCKRPTFHHTYLSTFNEPNVTLIDTDGKGVTSYEPEGVVANGRKYELDVLILATGYTVGVAGASPGRLLGAPIYGRDGLDLADKWASDDYGVLLAQMISGFPNMFFLTGEGGALSQNATGQFKASARFAARVIKETLRRAKDPGRAVVETTKAGEDWWAAKVAERSLWYSTLPSCTPGYATGEGLVQEMAQLPKDPEMEAKMARKSLYGGGVLKYREEIRNWLDSKTFDGDWLPGDHRAHREWLGGVIDHVDNNPSEYHPVIKEFKQVIEDDSRIYMLMQSMFDEVPKKKPYGKDPTGGKQVRDVEHMLALFNHLMTSAPTWNDNSEKVGMVGLPIQAVLDWPMGTPSGFTVFQDPKINKMLKKVLNVWGDYLRTPDSAKQALHTGGTGWFNPTGKKDLEVVANKAGGGDETFEKLFVCDPSADSFGFKCWDDFFTRLFREGVRPVAGPDDDSIIANACESKPYNVAYDVKLRDKFWNKGQPYSVRDMLGHDELAEKFSGGTVYQAFLSALSYHRWHAPVSGKVVKTVLLDGTYYSEPLWEGLGDVDKQSAEIDKASEATCQGYLAHMAARAVIYFEADNLKIGLMAFVGIGMDEVSTCDITVKEGQHVKKGEQIGMFHFGGSTHCLLFNSAAKVRDFPKPGREANVPVRSQVAVVGK</sequence>
<organism evidence="11 12">
    <name type="scientific">Elsinoe australis</name>
    <dbReference type="NCBI Taxonomy" id="40998"/>
    <lineage>
        <taxon>Eukaryota</taxon>
        <taxon>Fungi</taxon>
        <taxon>Dikarya</taxon>
        <taxon>Ascomycota</taxon>
        <taxon>Pezizomycotina</taxon>
        <taxon>Dothideomycetes</taxon>
        <taxon>Dothideomycetidae</taxon>
        <taxon>Myriangiales</taxon>
        <taxon>Elsinoaceae</taxon>
        <taxon>Elsinoe</taxon>
    </lineage>
</organism>
<evidence type="ECO:0000313" key="12">
    <source>
        <dbReference type="Proteomes" id="UP000308133"/>
    </source>
</evidence>
<dbReference type="InterPro" id="IPR023753">
    <property type="entry name" value="FAD/NAD-binding_dom"/>
</dbReference>
<dbReference type="Pfam" id="PF07992">
    <property type="entry name" value="Pyr_redox_2"/>
    <property type="match status" value="1"/>
</dbReference>
<evidence type="ECO:0000259" key="9">
    <source>
        <dbReference type="Pfam" id="PF07992"/>
    </source>
</evidence>
<keyword evidence="4" id="KW-0210">Decarboxylase</keyword>
<protein>
    <submittedName>
        <fullName evidence="11">FAD-binding monooxygenase-like protein 6</fullName>
    </submittedName>
</protein>